<evidence type="ECO:0000313" key="3">
    <source>
        <dbReference type="Proteomes" id="UP000019132"/>
    </source>
</evidence>
<protein>
    <recommendedName>
        <fullName evidence="1">Protein kinase domain-containing protein</fullName>
    </recommendedName>
</protein>
<dbReference type="EnsemblProtists" id="PYU1_T004897">
    <property type="protein sequence ID" value="PYU1_T004897"/>
    <property type="gene ID" value="PYU1_G004886"/>
</dbReference>
<evidence type="ECO:0000259" key="1">
    <source>
        <dbReference type="PROSITE" id="PS50011"/>
    </source>
</evidence>
<sequence>MKAGDVMVVDHRTTTTTTTTSAPDTTDLGWKNISFKELTVCEQIGGGGVALVHCGFYRQQTVALKTLFDPRIDDELKQEFVDELLVMSKLRHRNIVSLIGACMEPLNLCIVMELCESSLHEALHGSNRYFSVQHLVRIAEDVASGMRDLKSHNVLLCSNGTAKLCDFGLVRAKCLTAGTPSYMPPELLSGKPFSKAVDAFMFGVLLWEIFTHEVPFQGYDVAEIRRKVLAGERFRVPTIDCPESCQILMRRCWDADPSRRPSFNEIHETLLHISVPVHHHIAASSSAFEGDALDGLLRGK</sequence>
<dbReference type="CDD" id="cd13999">
    <property type="entry name" value="STKc_MAP3K-like"/>
    <property type="match status" value="1"/>
</dbReference>
<dbReference type="Gene3D" id="1.10.510.10">
    <property type="entry name" value="Transferase(Phosphotransferase) domain 1"/>
    <property type="match status" value="1"/>
</dbReference>
<dbReference type="eggNOG" id="KOG0192">
    <property type="taxonomic scope" value="Eukaryota"/>
</dbReference>
<dbReference type="PANTHER" id="PTHR44329">
    <property type="entry name" value="SERINE/THREONINE-PROTEIN KINASE TNNI3K-RELATED"/>
    <property type="match status" value="1"/>
</dbReference>
<dbReference type="Gene3D" id="3.30.200.20">
    <property type="entry name" value="Phosphorylase Kinase, domain 1"/>
    <property type="match status" value="1"/>
</dbReference>
<dbReference type="InterPro" id="IPR001245">
    <property type="entry name" value="Ser-Thr/Tyr_kinase_cat_dom"/>
</dbReference>
<dbReference type="AlphaFoldDB" id="K3WIV5"/>
<dbReference type="InterPro" id="IPR011009">
    <property type="entry name" value="Kinase-like_dom_sf"/>
</dbReference>
<keyword evidence="3" id="KW-1185">Reference proteome</keyword>
<dbReference type="Pfam" id="PF07714">
    <property type="entry name" value="PK_Tyr_Ser-Thr"/>
    <property type="match status" value="1"/>
</dbReference>
<accession>K3WIV5</accession>
<dbReference type="PIRSF" id="PIRSF000654">
    <property type="entry name" value="Integrin-linked_kinase"/>
    <property type="match status" value="1"/>
</dbReference>
<dbReference type="InterPro" id="IPR051681">
    <property type="entry name" value="Ser/Thr_Kinases-Pseudokinases"/>
</dbReference>
<dbReference type="GO" id="GO:0005524">
    <property type="term" value="F:ATP binding"/>
    <property type="evidence" value="ECO:0007669"/>
    <property type="project" value="InterPro"/>
</dbReference>
<dbReference type="VEuPathDB" id="FungiDB:PYU1_G004886"/>
<reference evidence="3" key="1">
    <citation type="journal article" date="2010" name="Genome Biol.">
        <title>Genome sequence of the necrotrophic plant pathogen Pythium ultimum reveals original pathogenicity mechanisms and effector repertoire.</title>
        <authorList>
            <person name="Levesque C.A."/>
            <person name="Brouwer H."/>
            <person name="Cano L."/>
            <person name="Hamilton J.P."/>
            <person name="Holt C."/>
            <person name="Huitema E."/>
            <person name="Raffaele S."/>
            <person name="Robideau G.P."/>
            <person name="Thines M."/>
            <person name="Win J."/>
            <person name="Zerillo M.M."/>
            <person name="Beakes G.W."/>
            <person name="Boore J.L."/>
            <person name="Busam D."/>
            <person name="Dumas B."/>
            <person name="Ferriera S."/>
            <person name="Fuerstenberg S.I."/>
            <person name="Gachon C.M."/>
            <person name="Gaulin E."/>
            <person name="Govers F."/>
            <person name="Grenville-Briggs L."/>
            <person name="Horner N."/>
            <person name="Hostetler J."/>
            <person name="Jiang R.H."/>
            <person name="Johnson J."/>
            <person name="Krajaejun T."/>
            <person name="Lin H."/>
            <person name="Meijer H.J."/>
            <person name="Moore B."/>
            <person name="Morris P."/>
            <person name="Phuntmart V."/>
            <person name="Puiu D."/>
            <person name="Shetty J."/>
            <person name="Stajich J.E."/>
            <person name="Tripathy S."/>
            <person name="Wawra S."/>
            <person name="van West P."/>
            <person name="Whitty B.R."/>
            <person name="Coutinho P.M."/>
            <person name="Henrissat B."/>
            <person name="Martin F."/>
            <person name="Thomas P.D."/>
            <person name="Tyler B.M."/>
            <person name="De Vries R.P."/>
            <person name="Kamoun S."/>
            <person name="Yandell M."/>
            <person name="Tisserat N."/>
            <person name="Buell C.R."/>
        </authorList>
    </citation>
    <scope>NUCLEOTIDE SEQUENCE</scope>
    <source>
        <strain evidence="3">DAOM:BR144</strain>
    </source>
</reference>
<dbReference type="STRING" id="431595.K3WIV5"/>
<reference evidence="3" key="2">
    <citation type="submission" date="2010-04" db="EMBL/GenBank/DDBJ databases">
        <authorList>
            <person name="Buell R."/>
            <person name="Hamilton J."/>
            <person name="Hostetler J."/>
        </authorList>
    </citation>
    <scope>NUCLEOTIDE SEQUENCE [LARGE SCALE GENOMIC DNA]</scope>
    <source>
        <strain evidence="3">DAOM:BR144</strain>
    </source>
</reference>
<dbReference type="SUPFAM" id="SSF56112">
    <property type="entry name" value="Protein kinase-like (PK-like)"/>
    <property type="match status" value="1"/>
</dbReference>
<dbReference type="InParanoid" id="K3WIV5"/>
<dbReference type="EMBL" id="GL376564">
    <property type="status" value="NOT_ANNOTATED_CDS"/>
    <property type="molecule type" value="Genomic_DNA"/>
</dbReference>
<dbReference type="SMART" id="SM00220">
    <property type="entry name" value="S_TKc"/>
    <property type="match status" value="1"/>
</dbReference>
<evidence type="ECO:0000313" key="2">
    <source>
        <dbReference type="EnsemblProtists" id="PYU1_T004897"/>
    </source>
</evidence>
<name>K3WIV5_GLOUD</name>
<feature type="domain" description="Protein kinase" evidence="1">
    <location>
        <begin position="38"/>
        <end position="270"/>
    </location>
</feature>
<dbReference type="HOGENOM" id="CLU_000288_7_35_1"/>
<dbReference type="PROSITE" id="PS50011">
    <property type="entry name" value="PROTEIN_KINASE_DOM"/>
    <property type="match status" value="1"/>
</dbReference>
<dbReference type="OMA" id="PSHLCIV"/>
<dbReference type="GO" id="GO:0004674">
    <property type="term" value="F:protein serine/threonine kinase activity"/>
    <property type="evidence" value="ECO:0007669"/>
    <property type="project" value="TreeGrafter"/>
</dbReference>
<organism evidence="2 3">
    <name type="scientific">Globisporangium ultimum (strain ATCC 200006 / CBS 805.95 / DAOM BR144)</name>
    <name type="common">Pythium ultimum</name>
    <dbReference type="NCBI Taxonomy" id="431595"/>
    <lineage>
        <taxon>Eukaryota</taxon>
        <taxon>Sar</taxon>
        <taxon>Stramenopiles</taxon>
        <taxon>Oomycota</taxon>
        <taxon>Peronosporomycetes</taxon>
        <taxon>Pythiales</taxon>
        <taxon>Pythiaceae</taxon>
        <taxon>Globisporangium</taxon>
    </lineage>
</organism>
<reference evidence="2" key="3">
    <citation type="submission" date="2015-02" db="UniProtKB">
        <authorList>
            <consortium name="EnsemblProtists"/>
        </authorList>
    </citation>
    <scope>IDENTIFICATION</scope>
    <source>
        <strain evidence="2">DAOM BR144</strain>
    </source>
</reference>
<proteinExistence type="predicted"/>
<dbReference type="Proteomes" id="UP000019132">
    <property type="component" value="Unassembled WGS sequence"/>
</dbReference>
<dbReference type="InterPro" id="IPR000719">
    <property type="entry name" value="Prot_kinase_dom"/>
</dbReference>